<proteinExistence type="predicted"/>
<dbReference type="InterPro" id="IPR035979">
    <property type="entry name" value="RBD_domain_sf"/>
</dbReference>
<gene>
    <name evidence="5" type="ORF">I313_03021</name>
</gene>
<dbReference type="SMART" id="SM00360">
    <property type="entry name" value="RRM"/>
    <property type="match status" value="2"/>
</dbReference>
<evidence type="ECO:0000313" key="6">
    <source>
        <dbReference type="Proteomes" id="UP000053392"/>
    </source>
</evidence>
<feature type="compositionally biased region" description="Basic and acidic residues" evidence="3">
    <location>
        <begin position="292"/>
        <end position="306"/>
    </location>
</feature>
<protein>
    <recommendedName>
        <fullName evidence="4">RRM domain-containing protein</fullName>
    </recommendedName>
</protein>
<reference evidence="5 6" key="1">
    <citation type="submission" date="2015-01" db="EMBL/GenBank/DDBJ databases">
        <title>The Genome Sequence of Cryptococcus gattii Ram5.</title>
        <authorList>
            <consortium name="The Broad Institute Genomics Platform"/>
            <person name="Cuomo C."/>
            <person name="Litvintseva A."/>
            <person name="Chen Y."/>
            <person name="Heitman J."/>
            <person name="Sun S."/>
            <person name="Springer D."/>
            <person name="Dromer F."/>
            <person name="Young S."/>
            <person name="Zeng Q."/>
            <person name="Gargeya S."/>
            <person name="Abouelleil A."/>
            <person name="Alvarado L."/>
            <person name="Chapman S.B."/>
            <person name="Gainer-Dewar J."/>
            <person name="Goldberg J."/>
            <person name="Griggs A."/>
            <person name="Gujja S."/>
            <person name="Hansen M."/>
            <person name="Howarth C."/>
            <person name="Imamovic A."/>
            <person name="Larimer J."/>
            <person name="Murphy C."/>
            <person name="Naylor J."/>
            <person name="Pearson M."/>
            <person name="Priest M."/>
            <person name="Roberts A."/>
            <person name="Saif S."/>
            <person name="Shea T."/>
            <person name="Sykes S."/>
            <person name="Wortman J."/>
            <person name="Nusbaum C."/>
            <person name="Birren B."/>
        </authorList>
    </citation>
    <scope>NUCLEOTIDE SEQUENCE [LARGE SCALE GENOMIC DNA]</scope>
    <source>
        <strain evidence="5 6">Ram5</strain>
    </source>
</reference>
<dbReference type="Proteomes" id="UP000053392">
    <property type="component" value="Unassembled WGS sequence"/>
</dbReference>
<dbReference type="HOGENOM" id="CLU_535292_0_0_1"/>
<evidence type="ECO:0000256" key="2">
    <source>
        <dbReference type="PROSITE-ProRule" id="PRU00176"/>
    </source>
</evidence>
<evidence type="ECO:0000259" key="4">
    <source>
        <dbReference type="PROSITE" id="PS50102"/>
    </source>
</evidence>
<dbReference type="InterPro" id="IPR012677">
    <property type="entry name" value="Nucleotide-bd_a/b_plait_sf"/>
</dbReference>
<feature type="compositionally biased region" description="Basic and acidic residues" evidence="3">
    <location>
        <begin position="262"/>
        <end position="278"/>
    </location>
</feature>
<dbReference type="PROSITE" id="PS50102">
    <property type="entry name" value="RRM"/>
    <property type="match status" value="1"/>
</dbReference>
<keyword evidence="6" id="KW-1185">Reference proteome</keyword>
<dbReference type="Gene3D" id="3.30.70.330">
    <property type="match status" value="1"/>
</dbReference>
<dbReference type="SUPFAM" id="SSF54928">
    <property type="entry name" value="RNA-binding domain, RBD"/>
    <property type="match status" value="1"/>
</dbReference>
<name>A0A0D0V0U3_9TREE</name>
<dbReference type="AlphaFoldDB" id="A0A0D0V0U3"/>
<evidence type="ECO:0000256" key="1">
    <source>
        <dbReference type="ARBA" id="ARBA00022884"/>
    </source>
</evidence>
<dbReference type="GO" id="GO:0003723">
    <property type="term" value="F:RNA binding"/>
    <property type="evidence" value="ECO:0007669"/>
    <property type="project" value="UniProtKB-UniRule"/>
</dbReference>
<sequence length="517" mass="56095">MGLGIEIMTGIGIIGNGTVDGTMRIEVQEDRVLELQRVSTDFYDSARERLKQSGRGVRRLYDRENRSIEERIQQERPCRTLFVRNVQYDADPESLRLQFEAFGQIKNFYEMVSKRGMIFISYFDSRAAQRARDAMHGTLVNRRPIDVHYSLPRSEEVTGACTAEKNQGTILVSLHPSRALDLNEIGRIAAQYGDIKDVLPGRVPSEIIVEYFDSRGASLFQQQMDRQPLLGGELELRFIWDKLDSSVPPPPAAVAKASRPPSDYDDRARGPPARRDDAYNNSQGGRFGSRGGPRERSPDYRGRRGSYEAGYGGPPSGPSPGRYHDAPPAPASVTEDRLEQALRVQQLLNKIGNVNVPPVAAAPPAAPPAPSYYRSPPVMPPSTATYPPQGASYPSYPVPAPNAYGSKPSYAAPAFPPYPPPAAAGPVPREVSGSLPGRQPPAGYGGAPPPLPSLPSFPPAGPTAQSIPPVAAAAPQGQQPVKDVGSLLAMLLSEVYSPLDADHGHCRRSLISALMFD</sequence>
<dbReference type="Pfam" id="PF00076">
    <property type="entry name" value="RRM_1"/>
    <property type="match status" value="1"/>
</dbReference>
<feature type="domain" description="RRM" evidence="4">
    <location>
        <begin position="79"/>
        <end position="152"/>
    </location>
</feature>
<dbReference type="OrthoDB" id="439808at2759"/>
<keyword evidence="1 2" id="KW-0694">RNA-binding</keyword>
<feature type="compositionally biased region" description="Pro residues" evidence="3">
    <location>
        <begin position="447"/>
        <end position="461"/>
    </location>
</feature>
<dbReference type="PANTHER" id="PTHR23189">
    <property type="entry name" value="RNA RECOGNITION MOTIF-CONTAINING"/>
    <property type="match status" value="1"/>
</dbReference>
<dbReference type="CDD" id="cd12276">
    <property type="entry name" value="RRM2_MEI2_EAR1_like"/>
    <property type="match status" value="1"/>
</dbReference>
<evidence type="ECO:0000313" key="5">
    <source>
        <dbReference type="EMBL" id="KIR41071.1"/>
    </source>
</evidence>
<accession>A0A0D0V0U3</accession>
<feature type="region of interest" description="Disordered" evidence="3">
    <location>
        <begin position="425"/>
        <end position="478"/>
    </location>
</feature>
<dbReference type="FunFam" id="3.30.70.330:FF:001008">
    <property type="entry name" value="Unplaced genomic scaffold supercont2.9, whole genome shotgun sequence"/>
    <property type="match status" value="1"/>
</dbReference>
<evidence type="ECO:0000256" key="3">
    <source>
        <dbReference type="SAM" id="MobiDB-lite"/>
    </source>
</evidence>
<dbReference type="EMBL" id="KN847901">
    <property type="protein sequence ID" value="KIR41071.1"/>
    <property type="molecule type" value="Genomic_DNA"/>
</dbReference>
<feature type="compositionally biased region" description="Low complexity" evidence="3">
    <location>
        <begin position="468"/>
        <end position="478"/>
    </location>
</feature>
<organism evidence="5 6">
    <name type="scientific">Cryptococcus deuterogattii Ram5</name>
    <dbReference type="NCBI Taxonomy" id="1296110"/>
    <lineage>
        <taxon>Eukaryota</taxon>
        <taxon>Fungi</taxon>
        <taxon>Dikarya</taxon>
        <taxon>Basidiomycota</taxon>
        <taxon>Agaricomycotina</taxon>
        <taxon>Tremellomycetes</taxon>
        <taxon>Tremellales</taxon>
        <taxon>Cryptococcaceae</taxon>
        <taxon>Cryptococcus</taxon>
        <taxon>Cryptococcus gattii species complex</taxon>
    </lineage>
</organism>
<dbReference type="InterPro" id="IPR000504">
    <property type="entry name" value="RRM_dom"/>
</dbReference>
<feature type="region of interest" description="Disordered" evidence="3">
    <location>
        <begin position="249"/>
        <end position="333"/>
    </location>
</feature>